<feature type="transmembrane region" description="Helical" evidence="1">
    <location>
        <begin position="99"/>
        <end position="120"/>
    </location>
</feature>
<dbReference type="EMBL" id="JACHJB010000001">
    <property type="protein sequence ID" value="MBB6343939.1"/>
    <property type="molecule type" value="Genomic_DNA"/>
</dbReference>
<dbReference type="RefSeq" id="WP_185082134.1">
    <property type="nucleotide sequence ID" value="NZ_JACHJB010000001.1"/>
</dbReference>
<feature type="transmembrane region" description="Helical" evidence="1">
    <location>
        <begin position="191"/>
        <end position="213"/>
    </location>
</feature>
<accession>A0A7X0EW54</accession>
<keyword evidence="3" id="KW-1185">Reference proteome</keyword>
<reference evidence="2 3" key="1">
    <citation type="submission" date="2020-08" db="EMBL/GenBank/DDBJ databases">
        <title>Sequencing the genomes of 1000 actinobacteria strains.</title>
        <authorList>
            <person name="Klenk H.-P."/>
        </authorList>
    </citation>
    <scope>NUCLEOTIDE SEQUENCE [LARGE SCALE GENOMIC DNA]</scope>
    <source>
        <strain evidence="2 3">DSM 45913</strain>
    </source>
</reference>
<protein>
    <submittedName>
        <fullName evidence="2">Uncharacterized protein</fullName>
    </submittedName>
</protein>
<comment type="caution">
    <text evidence="2">The sequence shown here is derived from an EMBL/GenBank/DDBJ whole genome shotgun (WGS) entry which is preliminary data.</text>
</comment>
<evidence type="ECO:0000313" key="2">
    <source>
        <dbReference type="EMBL" id="MBB6343939.1"/>
    </source>
</evidence>
<keyword evidence="1" id="KW-0812">Transmembrane</keyword>
<feature type="transmembrane region" description="Helical" evidence="1">
    <location>
        <begin position="132"/>
        <end position="150"/>
    </location>
</feature>
<evidence type="ECO:0000313" key="3">
    <source>
        <dbReference type="Proteomes" id="UP000583800"/>
    </source>
</evidence>
<keyword evidence="1" id="KW-1133">Transmembrane helix</keyword>
<evidence type="ECO:0000256" key="1">
    <source>
        <dbReference type="SAM" id="Phobius"/>
    </source>
</evidence>
<dbReference type="Proteomes" id="UP000583800">
    <property type="component" value="Unassembled WGS sequence"/>
</dbReference>
<dbReference type="AlphaFoldDB" id="A0A7X0EW54"/>
<feature type="transmembrane region" description="Helical" evidence="1">
    <location>
        <begin position="58"/>
        <end position="79"/>
    </location>
</feature>
<feature type="transmembrane region" description="Helical" evidence="1">
    <location>
        <begin position="260"/>
        <end position="280"/>
    </location>
</feature>
<sequence>MTLLAMALIVTFAVDQRTLDGMPLWAKPLKFAISVAVYSFTWAWLLSLQREERRWGRWAGTVLAVAGVTEVAVIVFQAARGHRSHFNASSPLDAALFGAMGLMIMALMLANLVAAVAVLLDRQADRPTTWGVRIGLVISSLGLASGGLMLGPRPGQSVAGGVIGAHTVGLPDGGPGLPLLGWSTAGGDLRVGHFVGMHALQLLPLLPLALTALSRRLPVLAPESVRLGLTLTAGGMYAGVFALTVWQALRGQPLIHPDGVTLAAAGALLLAGLAGAALALRGGSPAPGAPAGDAPSTYATGADAGTGMTGAGMTGVGVSGVNGPGATVGAAR</sequence>
<gene>
    <name evidence="2" type="ORF">FHU36_000448</name>
</gene>
<name>A0A7X0EW54_9ACTN</name>
<proteinExistence type="predicted"/>
<feature type="transmembrane region" description="Helical" evidence="1">
    <location>
        <begin position="225"/>
        <end position="248"/>
    </location>
</feature>
<organism evidence="2 3">
    <name type="scientific">Nonomuraea muscovyensis</name>
    <dbReference type="NCBI Taxonomy" id="1124761"/>
    <lineage>
        <taxon>Bacteria</taxon>
        <taxon>Bacillati</taxon>
        <taxon>Actinomycetota</taxon>
        <taxon>Actinomycetes</taxon>
        <taxon>Streptosporangiales</taxon>
        <taxon>Streptosporangiaceae</taxon>
        <taxon>Nonomuraea</taxon>
    </lineage>
</organism>
<feature type="transmembrane region" description="Helical" evidence="1">
    <location>
        <begin position="29"/>
        <end position="46"/>
    </location>
</feature>
<keyword evidence="1" id="KW-0472">Membrane</keyword>